<dbReference type="Pfam" id="PF07584">
    <property type="entry name" value="BatA"/>
    <property type="match status" value="1"/>
</dbReference>
<dbReference type="PANTHER" id="PTHR10579:SF43">
    <property type="entry name" value="ZINC FINGER (C3HC4-TYPE RING FINGER) FAMILY PROTEIN"/>
    <property type="match status" value="1"/>
</dbReference>
<dbReference type="AlphaFoldDB" id="A0A5J4KWU9"/>
<feature type="transmembrane region" description="Helical" evidence="1">
    <location>
        <begin position="59"/>
        <end position="81"/>
    </location>
</feature>
<dbReference type="EMBL" id="BKZW01000003">
    <property type="protein sequence ID" value="GER91010.1"/>
    <property type="molecule type" value="Genomic_DNA"/>
</dbReference>
<organism evidence="3 4">
    <name type="scientific">Dictyobacter vulcani</name>
    <dbReference type="NCBI Taxonomy" id="2607529"/>
    <lineage>
        <taxon>Bacteria</taxon>
        <taxon>Bacillati</taxon>
        <taxon>Chloroflexota</taxon>
        <taxon>Ktedonobacteria</taxon>
        <taxon>Ktedonobacterales</taxon>
        <taxon>Dictyobacteraceae</taxon>
        <taxon>Dictyobacter</taxon>
    </lineage>
</organism>
<dbReference type="InterPro" id="IPR051266">
    <property type="entry name" value="CLCR"/>
</dbReference>
<feature type="transmembrane region" description="Helical" evidence="1">
    <location>
        <begin position="287"/>
        <end position="310"/>
    </location>
</feature>
<reference evidence="3 4" key="1">
    <citation type="submission" date="2019-10" db="EMBL/GenBank/DDBJ databases">
        <title>Dictyobacter vulcani sp. nov., within the class Ktedonobacteria, isolated from soil of volcanic Mt. Zao.</title>
        <authorList>
            <person name="Zheng Y."/>
            <person name="Wang C.M."/>
            <person name="Sakai Y."/>
            <person name="Abe K."/>
            <person name="Yokota A."/>
            <person name="Yabe S."/>
        </authorList>
    </citation>
    <scope>NUCLEOTIDE SEQUENCE [LARGE SCALE GENOMIC DNA]</scope>
    <source>
        <strain evidence="3 4">W12</strain>
    </source>
</reference>
<protein>
    <submittedName>
        <fullName evidence="3">Aerotolerance regulator BatA</fullName>
    </submittedName>
</protein>
<evidence type="ECO:0000313" key="4">
    <source>
        <dbReference type="Proteomes" id="UP000326912"/>
    </source>
</evidence>
<evidence type="ECO:0000313" key="3">
    <source>
        <dbReference type="EMBL" id="GER91010.1"/>
    </source>
</evidence>
<dbReference type="PANTHER" id="PTHR10579">
    <property type="entry name" value="CALCIUM-ACTIVATED CHLORIDE CHANNEL REGULATOR"/>
    <property type="match status" value="1"/>
</dbReference>
<proteinExistence type="predicted"/>
<dbReference type="Gene3D" id="3.40.50.410">
    <property type="entry name" value="von Willebrand factor, type A domain"/>
    <property type="match status" value="1"/>
</dbReference>
<feature type="domain" description="VWFA" evidence="2">
    <location>
        <begin position="87"/>
        <end position="274"/>
    </location>
</feature>
<feature type="transmembrane region" description="Helical" evidence="1">
    <location>
        <begin position="6"/>
        <end position="25"/>
    </location>
</feature>
<dbReference type="Pfam" id="PF00092">
    <property type="entry name" value="VWA"/>
    <property type="match status" value="1"/>
</dbReference>
<sequence length="314" mass="34283">MSFQWPLCLIMLALIPLLIWLYLSAQKQRRAYALRFTNLNLLHSVVGKRPGLRRHIPPLIFILALGAFVLGMARPMAAIAVPRDRANVMLVFDVSGSMNTPDMVPTRILAARHAAHLFVDALPDNIQVGVISFNNVASVRAPLTWDHQLAQRAIDTLLPGGGTAIGDGLNAALEQLEQSPRDDKGASIPATIVLLSDGSNNMGEDPQVVASRVRLAHIKVNTVGIGQRDTQPPVDGRPNTGVDEVALKAIANQTSGRYFYAGASKDLQQVYTDLSKQISWVKEPTEITVLFCAIGVLLFLLAGLLSLRWFQRFP</sequence>
<dbReference type="SUPFAM" id="SSF53300">
    <property type="entry name" value="vWA-like"/>
    <property type="match status" value="1"/>
</dbReference>
<dbReference type="InterPro" id="IPR036465">
    <property type="entry name" value="vWFA_dom_sf"/>
</dbReference>
<dbReference type="PROSITE" id="PS50234">
    <property type="entry name" value="VWFA"/>
    <property type="match status" value="1"/>
</dbReference>
<comment type="caution">
    <text evidence="3">The sequence shown here is derived from an EMBL/GenBank/DDBJ whole genome shotgun (WGS) entry which is preliminary data.</text>
</comment>
<dbReference type="InterPro" id="IPR002035">
    <property type="entry name" value="VWF_A"/>
</dbReference>
<evidence type="ECO:0000256" key="1">
    <source>
        <dbReference type="SAM" id="Phobius"/>
    </source>
</evidence>
<keyword evidence="1" id="KW-1133">Transmembrane helix</keyword>
<gene>
    <name evidence="3" type="primary">batA</name>
    <name evidence="3" type="ORF">KDW_51720</name>
</gene>
<dbReference type="Proteomes" id="UP000326912">
    <property type="component" value="Unassembled WGS sequence"/>
</dbReference>
<dbReference type="RefSeq" id="WP_162005594.1">
    <property type="nucleotide sequence ID" value="NZ_BKZW01000003.1"/>
</dbReference>
<dbReference type="SMART" id="SM00327">
    <property type="entry name" value="VWA"/>
    <property type="match status" value="1"/>
</dbReference>
<keyword evidence="1" id="KW-0472">Membrane</keyword>
<keyword evidence="4" id="KW-1185">Reference proteome</keyword>
<keyword evidence="1" id="KW-0812">Transmembrane</keyword>
<dbReference type="InterPro" id="IPR024163">
    <property type="entry name" value="Aerotolerance_reg_N"/>
</dbReference>
<evidence type="ECO:0000259" key="2">
    <source>
        <dbReference type="PROSITE" id="PS50234"/>
    </source>
</evidence>
<name>A0A5J4KWU9_9CHLR</name>
<accession>A0A5J4KWU9</accession>